<dbReference type="CDD" id="cd00090">
    <property type="entry name" value="HTH_ARSR"/>
    <property type="match status" value="1"/>
</dbReference>
<protein>
    <submittedName>
        <fullName evidence="5">AsnC family transcriptional regulator</fullName>
    </submittedName>
</protein>
<keyword evidence="1" id="KW-0805">Transcription regulation</keyword>
<dbReference type="GO" id="GO:0043200">
    <property type="term" value="P:response to amino acid"/>
    <property type="evidence" value="ECO:0007669"/>
    <property type="project" value="TreeGrafter"/>
</dbReference>
<sequence>MSDLGETDRRLLALLKDNARLSLTELAHRLSLSRTTVKQRLERLVERGRIRKFTVMTDVDEAPGVRAIMMVELNGSMSRVVVEALRAIPDIASLHSTNGTWDLVAEIRTGTLGDFDRVLRQVREIPGVVNSETSLLLKPL</sequence>
<comment type="caution">
    <text evidence="5">The sequence shown here is derived from an EMBL/GenBank/DDBJ whole genome shotgun (WGS) entry which is preliminary data.</text>
</comment>
<dbReference type="SUPFAM" id="SSF46785">
    <property type="entry name" value="Winged helix' DNA-binding domain"/>
    <property type="match status" value="1"/>
</dbReference>
<dbReference type="InterPro" id="IPR000485">
    <property type="entry name" value="AsnC-type_HTH_dom"/>
</dbReference>
<evidence type="ECO:0000256" key="3">
    <source>
        <dbReference type="ARBA" id="ARBA00023163"/>
    </source>
</evidence>
<proteinExistence type="predicted"/>
<keyword evidence="2" id="KW-0238">DNA-binding</keyword>
<dbReference type="Proteomes" id="UP000249590">
    <property type="component" value="Unassembled WGS sequence"/>
</dbReference>
<dbReference type="GO" id="GO:0043565">
    <property type="term" value="F:sequence-specific DNA binding"/>
    <property type="evidence" value="ECO:0007669"/>
    <property type="project" value="InterPro"/>
</dbReference>
<dbReference type="AlphaFoldDB" id="A0A8B2NQW3"/>
<dbReference type="InterPro" id="IPR019888">
    <property type="entry name" value="Tscrpt_reg_AsnC-like"/>
</dbReference>
<dbReference type="GO" id="GO:0006355">
    <property type="term" value="P:regulation of DNA-templated transcription"/>
    <property type="evidence" value="ECO:0007669"/>
    <property type="project" value="UniProtKB-ARBA"/>
</dbReference>
<evidence type="ECO:0000313" key="6">
    <source>
        <dbReference type="Proteomes" id="UP000249590"/>
    </source>
</evidence>
<evidence type="ECO:0000259" key="4">
    <source>
        <dbReference type="PROSITE" id="PS50956"/>
    </source>
</evidence>
<dbReference type="Pfam" id="PF01037">
    <property type="entry name" value="AsnC_trans_reg"/>
    <property type="match status" value="1"/>
</dbReference>
<feature type="domain" description="HTH asnC-type" evidence="4">
    <location>
        <begin position="4"/>
        <end position="66"/>
    </location>
</feature>
<dbReference type="PANTHER" id="PTHR30154">
    <property type="entry name" value="LEUCINE-RESPONSIVE REGULATORY PROTEIN"/>
    <property type="match status" value="1"/>
</dbReference>
<dbReference type="InterPro" id="IPR036390">
    <property type="entry name" value="WH_DNA-bd_sf"/>
</dbReference>
<dbReference type="RefSeq" id="WP_111351962.1">
    <property type="nucleotide sequence ID" value="NZ_JAIWKD010000009.1"/>
</dbReference>
<keyword evidence="3" id="KW-0804">Transcription</keyword>
<dbReference type="Gene3D" id="1.10.10.10">
    <property type="entry name" value="Winged helix-like DNA-binding domain superfamily/Winged helix DNA-binding domain"/>
    <property type="match status" value="1"/>
</dbReference>
<dbReference type="InterPro" id="IPR011008">
    <property type="entry name" value="Dimeric_a/b-barrel"/>
</dbReference>
<dbReference type="InterPro" id="IPR036388">
    <property type="entry name" value="WH-like_DNA-bd_sf"/>
</dbReference>
<dbReference type="PRINTS" id="PR00033">
    <property type="entry name" value="HTHASNC"/>
</dbReference>
<name>A0A8B2NQW3_9HYPH</name>
<accession>A0A8B2NQW3</accession>
<dbReference type="InterPro" id="IPR019887">
    <property type="entry name" value="Tscrpt_reg_AsnC/Lrp_C"/>
</dbReference>
<evidence type="ECO:0000313" key="5">
    <source>
        <dbReference type="EMBL" id="RAH97389.1"/>
    </source>
</evidence>
<dbReference type="SUPFAM" id="SSF54909">
    <property type="entry name" value="Dimeric alpha+beta barrel"/>
    <property type="match status" value="1"/>
</dbReference>
<dbReference type="InterPro" id="IPR011991">
    <property type="entry name" value="ArsR-like_HTH"/>
</dbReference>
<dbReference type="PANTHER" id="PTHR30154:SF34">
    <property type="entry name" value="TRANSCRIPTIONAL REGULATOR AZLB"/>
    <property type="match status" value="1"/>
</dbReference>
<dbReference type="SMART" id="SM00344">
    <property type="entry name" value="HTH_ASNC"/>
    <property type="match status" value="1"/>
</dbReference>
<reference evidence="5 6" key="1">
    <citation type="submission" date="2018-05" db="EMBL/GenBank/DDBJ databases">
        <title>Acuticoccus sediminis sp. nov., isolated from deep-sea sediment of Indian Ocean.</title>
        <authorList>
            <person name="Liu X."/>
            <person name="Lai Q."/>
            <person name="Du Y."/>
            <person name="Sun F."/>
            <person name="Zhang X."/>
            <person name="Wang S."/>
            <person name="Shao Z."/>
        </authorList>
    </citation>
    <scope>NUCLEOTIDE SEQUENCE [LARGE SCALE GENOMIC DNA]</scope>
    <source>
        <strain evidence="5 6">PTG4-2</strain>
    </source>
</reference>
<evidence type="ECO:0000256" key="1">
    <source>
        <dbReference type="ARBA" id="ARBA00023015"/>
    </source>
</evidence>
<dbReference type="PROSITE" id="PS50956">
    <property type="entry name" value="HTH_ASNC_2"/>
    <property type="match status" value="1"/>
</dbReference>
<organism evidence="5 6">
    <name type="scientific">Acuticoccus sediminis</name>
    <dbReference type="NCBI Taxonomy" id="2184697"/>
    <lineage>
        <taxon>Bacteria</taxon>
        <taxon>Pseudomonadati</taxon>
        <taxon>Pseudomonadota</taxon>
        <taxon>Alphaproteobacteria</taxon>
        <taxon>Hyphomicrobiales</taxon>
        <taxon>Amorphaceae</taxon>
        <taxon>Acuticoccus</taxon>
    </lineage>
</organism>
<gene>
    <name evidence="5" type="ORF">DLJ53_29790</name>
</gene>
<dbReference type="Gene3D" id="3.30.70.920">
    <property type="match status" value="1"/>
</dbReference>
<dbReference type="Pfam" id="PF13412">
    <property type="entry name" value="HTH_24"/>
    <property type="match status" value="1"/>
</dbReference>
<dbReference type="OrthoDB" id="9809462at2"/>
<dbReference type="EMBL" id="QHHQ01000009">
    <property type="protein sequence ID" value="RAH97389.1"/>
    <property type="molecule type" value="Genomic_DNA"/>
</dbReference>
<keyword evidence="6" id="KW-1185">Reference proteome</keyword>
<evidence type="ECO:0000256" key="2">
    <source>
        <dbReference type="ARBA" id="ARBA00023125"/>
    </source>
</evidence>
<dbReference type="GO" id="GO:0005829">
    <property type="term" value="C:cytosol"/>
    <property type="evidence" value="ECO:0007669"/>
    <property type="project" value="TreeGrafter"/>
</dbReference>